<protein>
    <submittedName>
        <fullName evidence="1">Uncharacterized protein</fullName>
    </submittedName>
</protein>
<dbReference type="EMBL" id="BMPI01000010">
    <property type="protein sequence ID" value="GGM23453.1"/>
    <property type="molecule type" value="Genomic_DNA"/>
</dbReference>
<sequence length="178" mass="20081">MIRDASVLVRPRTVQVDQRMVLSSAEPQATISFVTRLRDLQSASTDVLWHGLVTADIDVTLLVHLAPPQPDADMDGRMDHWRTVHRPGLCFFRTGPGFIEIRDTRRPLGSAARFVIDDPDLMDAFKRFLNPCRLADLSAIHQEAAQLLLEEQLLLSLGGWVTALPNRMRRWPIPSPIV</sequence>
<reference evidence="1" key="2">
    <citation type="submission" date="2020-09" db="EMBL/GenBank/DDBJ databases">
        <authorList>
            <person name="Sun Q."/>
            <person name="Ohkuma M."/>
        </authorList>
    </citation>
    <scope>NUCLEOTIDE SEQUENCE</scope>
    <source>
        <strain evidence="1">JCM 19831</strain>
    </source>
</reference>
<dbReference type="AlphaFoldDB" id="A0A917TJV4"/>
<accession>A0A917TJV4</accession>
<keyword evidence="2" id="KW-1185">Reference proteome</keyword>
<dbReference type="RefSeq" id="WP_190250015.1">
    <property type="nucleotide sequence ID" value="NZ_BMPI01000010.1"/>
</dbReference>
<comment type="caution">
    <text evidence="1">The sequence shown here is derived from an EMBL/GenBank/DDBJ whole genome shotgun (WGS) entry which is preliminary data.</text>
</comment>
<dbReference type="InterPro" id="IPR043863">
    <property type="entry name" value="DUF5825"/>
</dbReference>
<evidence type="ECO:0000313" key="2">
    <source>
        <dbReference type="Proteomes" id="UP000642070"/>
    </source>
</evidence>
<organism evidence="1 2">
    <name type="scientific">Dactylosporangium sucinum</name>
    <dbReference type="NCBI Taxonomy" id="1424081"/>
    <lineage>
        <taxon>Bacteria</taxon>
        <taxon>Bacillati</taxon>
        <taxon>Actinomycetota</taxon>
        <taxon>Actinomycetes</taxon>
        <taxon>Micromonosporales</taxon>
        <taxon>Micromonosporaceae</taxon>
        <taxon>Dactylosporangium</taxon>
    </lineage>
</organism>
<proteinExistence type="predicted"/>
<dbReference type="Proteomes" id="UP000642070">
    <property type="component" value="Unassembled WGS sequence"/>
</dbReference>
<reference evidence="1" key="1">
    <citation type="journal article" date="2014" name="Int. J. Syst. Evol. Microbiol.">
        <title>Complete genome sequence of Corynebacterium casei LMG S-19264T (=DSM 44701T), isolated from a smear-ripened cheese.</title>
        <authorList>
            <consortium name="US DOE Joint Genome Institute (JGI-PGF)"/>
            <person name="Walter F."/>
            <person name="Albersmeier A."/>
            <person name="Kalinowski J."/>
            <person name="Ruckert C."/>
        </authorList>
    </citation>
    <scope>NUCLEOTIDE SEQUENCE</scope>
    <source>
        <strain evidence="1">JCM 19831</strain>
    </source>
</reference>
<gene>
    <name evidence="1" type="ORF">GCM10007977_025830</name>
</gene>
<name>A0A917TJV4_9ACTN</name>
<evidence type="ECO:0000313" key="1">
    <source>
        <dbReference type="EMBL" id="GGM23453.1"/>
    </source>
</evidence>
<dbReference type="Pfam" id="PF19142">
    <property type="entry name" value="DUF5825"/>
    <property type="match status" value="1"/>
</dbReference>